<keyword evidence="3" id="KW-0677">Repeat</keyword>
<evidence type="ECO:0000256" key="6">
    <source>
        <dbReference type="ARBA" id="ARBA00022989"/>
    </source>
</evidence>
<evidence type="ECO:0000256" key="7">
    <source>
        <dbReference type="ARBA" id="ARBA00023136"/>
    </source>
</evidence>
<sequence length="334" mass="37324">MTSTTELCVRRRIGVSARQNACVKEVHFTQSKYIYTIPFDSPPGTYLGQLKLTNAHDVELISKKKMFHIDYNFRLFTSNTFDRPTTVEDEISAIRHDVLLTSVPLLVHVVAPNFNDFSSTVGFSTQTVPIREEITTSKNTWIYSKINNTVLSTSVSSSHGPLFPTNKSLTNNVFAFFHPLYFAFVPEGEYTHGIRLAIKPESLAVIKNTSVRFEIDDSAGDIPFFLTSDGQLIVFDVDRESRAIYNFLIKAISPRFGVAWTRINVAILDVNDNYPVFDSSPSVIGILRDIGVGTSVFKFTAHDLDTENNGAVRYGLEESGSPFNVDSSSEHLTI</sequence>
<dbReference type="PROSITE" id="PS50268">
    <property type="entry name" value="CADHERIN_2"/>
    <property type="match status" value="1"/>
</dbReference>
<dbReference type="InterPro" id="IPR015919">
    <property type="entry name" value="Cadherin-like_sf"/>
</dbReference>
<reference evidence="11" key="2">
    <citation type="journal article" date="2016" name="Sci. Rep.">
        <title>Dictyocaulus viviparus genome, variome and transcriptome elucidate lungworm biology and support future intervention.</title>
        <authorList>
            <person name="McNulty S.N."/>
            <person name="Strube C."/>
            <person name="Rosa B.A."/>
            <person name="Martin J.C."/>
            <person name="Tyagi R."/>
            <person name="Choi Y.J."/>
            <person name="Wang Q."/>
            <person name="Hallsworth Pepin K."/>
            <person name="Zhang X."/>
            <person name="Ozersky P."/>
            <person name="Wilson R.K."/>
            <person name="Sternberg P.W."/>
            <person name="Gasser R.B."/>
            <person name="Mitreva M."/>
        </authorList>
    </citation>
    <scope>NUCLEOTIDE SEQUENCE [LARGE SCALE GENOMIC DNA]</scope>
    <source>
        <strain evidence="11">HannoverDv2000</strain>
    </source>
</reference>
<dbReference type="GO" id="GO:0007156">
    <property type="term" value="P:homophilic cell adhesion via plasma membrane adhesion molecules"/>
    <property type="evidence" value="ECO:0007669"/>
    <property type="project" value="InterPro"/>
</dbReference>
<evidence type="ECO:0000256" key="8">
    <source>
        <dbReference type="PROSITE-ProRule" id="PRU00043"/>
    </source>
</evidence>
<keyword evidence="6" id="KW-1133">Transmembrane helix</keyword>
<comment type="subcellular location">
    <subcellularLocation>
        <location evidence="1">Membrane</location>
    </subcellularLocation>
</comment>
<name>A0A0D8XGL8_DICVI</name>
<proteinExistence type="predicted"/>
<dbReference type="Gene3D" id="2.60.40.60">
    <property type="entry name" value="Cadherins"/>
    <property type="match status" value="2"/>
</dbReference>
<reference evidence="10 11" key="1">
    <citation type="submission" date="2013-11" db="EMBL/GenBank/DDBJ databases">
        <title>Draft genome of the bovine lungworm Dictyocaulus viviparus.</title>
        <authorList>
            <person name="Mitreva M."/>
        </authorList>
    </citation>
    <scope>NUCLEOTIDE SEQUENCE [LARGE SCALE GENOMIC DNA]</scope>
    <source>
        <strain evidence="10 11">HannoverDv2000</strain>
    </source>
</reference>
<dbReference type="AlphaFoldDB" id="A0A0D8XGL8"/>
<dbReference type="STRING" id="29172.A0A0D8XGL8"/>
<dbReference type="CDD" id="cd11304">
    <property type="entry name" value="Cadherin_repeat"/>
    <property type="match status" value="2"/>
</dbReference>
<feature type="domain" description="Cadherin" evidence="9">
    <location>
        <begin position="197"/>
        <end position="277"/>
    </location>
</feature>
<evidence type="ECO:0000313" key="10">
    <source>
        <dbReference type="EMBL" id="KJH43733.1"/>
    </source>
</evidence>
<dbReference type="PANTHER" id="PTHR24025:SF23">
    <property type="entry name" value="NEURAL-CADHERIN"/>
    <property type="match status" value="1"/>
</dbReference>
<keyword evidence="2" id="KW-0812">Transmembrane</keyword>
<keyword evidence="5" id="KW-0130">Cell adhesion</keyword>
<dbReference type="InterPro" id="IPR020894">
    <property type="entry name" value="Cadherin_CS"/>
</dbReference>
<evidence type="ECO:0000256" key="5">
    <source>
        <dbReference type="ARBA" id="ARBA00022889"/>
    </source>
</evidence>
<keyword evidence="4 8" id="KW-0106">Calcium</keyword>
<dbReference type="PRINTS" id="PR00205">
    <property type="entry name" value="CADHERIN"/>
</dbReference>
<dbReference type="GO" id="GO:0005911">
    <property type="term" value="C:cell-cell junction"/>
    <property type="evidence" value="ECO:0007669"/>
    <property type="project" value="TreeGrafter"/>
</dbReference>
<dbReference type="PROSITE" id="PS00232">
    <property type="entry name" value="CADHERIN_1"/>
    <property type="match status" value="1"/>
</dbReference>
<keyword evidence="7" id="KW-0472">Membrane</keyword>
<dbReference type="GO" id="GO:0005509">
    <property type="term" value="F:calcium ion binding"/>
    <property type="evidence" value="ECO:0007669"/>
    <property type="project" value="UniProtKB-UniRule"/>
</dbReference>
<evidence type="ECO:0000256" key="3">
    <source>
        <dbReference type="ARBA" id="ARBA00022737"/>
    </source>
</evidence>
<gene>
    <name evidence="10" type="ORF">DICVIV_10250</name>
</gene>
<accession>A0A0D8XGL8</accession>
<evidence type="ECO:0000256" key="1">
    <source>
        <dbReference type="ARBA" id="ARBA00004370"/>
    </source>
</evidence>
<dbReference type="Proteomes" id="UP000053766">
    <property type="component" value="Unassembled WGS sequence"/>
</dbReference>
<keyword evidence="11" id="KW-1185">Reference proteome</keyword>
<dbReference type="SUPFAM" id="SSF49313">
    <property type="entry name" value="Cadherin-like"/>
    <property type="match status" value="2"/>
</dbReference>
<dbReference type="InterPro" id="IPR050971">
    <property type="entry name" value="Cadherin-domain_protein"/>
</dbReference>
<evidence type="ECO:0000259" key="9">
    <source>
        <dbReference type="PROSITE" id="PS50268"/>
    </source>
</evidence>
<evidence type="ECO:0000256" key="2">
    <source>
        <dbReference type="ARBA" id="ARBA00022692"/>
    </source>
</evidence>
<dbReference type="InterPro" id="IPR002126">
    <property type="entry name" value="Cadherin-like_dom"/>
</dbReference>
<evidence type="ECO:0000313" key="11">
    <source>
        <dbReference type="Proteomes" id="UP000053766"/>
    </source>
</evidence>
<protein>
    <recommendedName>
        <fullName evidence="9">Cadherin domain-containing protein</fullName>
    </recommendedName>
</protein>
<dbReference type="OrthoDB" id="6252479at2759"/>
<dbReference type="GO" id="GO:0005886">
    <property type="term" value="C:plasma membrane"/>
    <property type="evidence" value="ECO:0007669"/>
    <property type="project" value="InterPro"/>
</dbReference>
<organism evidence="10 11">
    <name type="scientific">Dictyocaulus viviparus</name>
    <name type="common">Bovine lungworm</name>
    <dbReference type="NCBI Taxonomy" id="29172"/>
    <lineage>
        <taxon>Eukaryota</taxon>
        <taxon>Metazoa</taxon>
        <taxon>Ecdysozoa</taxon>
        <taxon>Nematoda</taxon>
        <taxon>Chromadorea</taxon>
        <taxon>Rhabditida</taxon>
        <taxon>Rhabditina</taxon>
        <taxon>Rhabditomorpha</taxon>
        <taxon>Strongyloidea</taxon>
        <taxon>Metastrongylidae</taxon>
        <taxon>Dictyocaulus</taxon>
    </lineage>
</organism>
<evidence type="ECO:0000256" key="4">
    <source>
        <dbReference type="ARBA" id="ARBA00022837"/>
    </source>
</evidence>
<dbReference type="PANTHER" id="PTHR24025">
    <property type="entry name" value="DESMOGLEIN FAMILY MEMBER"/>
    <property type="match status" value="1"/>
</dbReference>
<dbReference type="EMBL" id="KN716530">
    <property type="protein sequence ID" value="KJH43733.1"/>
    <property type="molecule type" value="Genomic_DNA"/>
</dbReference>